<evidence type="ECO:0000313" key="2">
    <source>
        <dbReference type="WBParaSite" id="RSKR_0001027600.1"/>
    </source>
</evidence>
<proteinExistence type="predicted"/>
<dbReference type="Proteomes" id="UP000095286">
    <property type="component" value="Unplaced"/>
</dbReference>
<dbReference type="WBParaSite" id="RSKR_0001027600.1">
    <property type="protein sequence ID" value="RSKR_0001027600.1"/>
    <property type="gene ID" value="RSKR_0001027600"/>
</dbReference>
<sequence>MNSIELETVADSKLNRNYLVPLKERPVPLKPDFYNDVLGRKERISLEDIFATKKDIHTPKGLNLKTSQPPREKETCKGNLTAIDFDETKFLQDEEKKRRRSTGNSSGILKR</sequence>
<organism evidence="1 2">
    <name type="scientific">Rhabditophanes sp. KR3021</name>
    <dbReference type="NCBI Taxonomy" id="114890"/>
    <lineage>
        <taxon>Eukaryota</taxon>
        <taxon>Metazoa</taxon>
        <taxon>Ecdysozoa</taxon>
        <taxon>Nematoda</taxon>
        <taxon>Chromadorea</taxon>
        <taxon>Rhabditida</taxon>
        <taxon>Tylenchina</taxon>
        <taxon>Panagrolaimomorpha</taxon>
        <taxon>Strongyloidoidea</taxon>
        <taxon>Alloionematidae</taxon>
        <taxon>Rhabditophanes</taxon>
    </lineage>
</organism>
<protein>
    <submittedName>
        <fullName evidence="2">Uncharacterized protein</fullName>
    </submittedName>
</protein>
<accession>A0AC35UC81</accession>
<reference evidence="2" key="1">
    <citation type="submission" date="2016-11" db="UniProtKB">
        <authorList>
            <consortium name="WormBaseParasite"/>
        </authorList>
    </citation>
    <scope>IDENTIFICATION</scope>
    <source>
        <strain evidence="2">KR3021</strain>
    </source>
</reference>
<name>A0AC35UC81_9BILA</name>
<evidence type="ECO:0000313" key="1">
    <source>
        <dbReference type="Proteomes" id="UP000095286"/>
    </source>
</evidence>